<dbReference type="GO" id="GO:0000287">
    <property type="term" value="F:magnesium ion binding"/>
    <property type="evidence" value="ECO:0007669"/>
    <property type="project" value="TreeGrafter"/>
</dbReference>
<dbReference type="CDD" id="cd03316">
    <property type="entry name" value="MR_like"/>
    <property type="match status" value="1"/>
</dbReference>
<dbReference type="SFLD" id="SFLDS00001">
    <property type="entry name" value="Enolase"/>
    <property type="match status" value="1"/>
</dbReference>
<dbReference type="EMBL" id="GU474918">
    <property type="protein sequence ID" value="ADI19368.1"/>
    <property type="molecule type" value="Genomic_DNA"/>
</dbReference>
<comment type="cofactor">
    <cofactor evidence="1">
        <name>Mg(2+)</name>
        <dbReference type="ChEBI" id="CHEBI:18420"/>
    </cofactor>
</comment>
<dbReference type="Pfam" id="PF02746">
    <property type="entry name" value="MR_MLE_N"/>
    <property type="match status" value="1"/>
</dbReference>
<dbReference type="SMART" id="SM00922">
    <property type="entry name" value="MR_MLE"/>
    <property type="match status" value="1"/>
</dbReference>
<dbReference type="InterPro" id="IPR036849">
    <property type="entry name" value="Enolase-like_C_sf"/>
</dbReference>
<dbReference type="InterPro" id="IPR013342">
    <property type="entry name" value="Mandelate_racemase_C"/>
</dbReference>
<reference evidence="5" key="1">
    <citation type="journal article" date="2011" name="Environ. Microbiol.">
        <title>Time-series analyses of Monterey Bay coastal microbial picoplankton using a 'genome proxy' microarray.</title>
        <authorList>
            <person name="Rich V.I."/>
            <person name="Pham V.D."/>
            <person name="Eppley J."/>
            <person name="Shi Y."/>
            <person name="DeLong E.F."/>
        </authorList>
    </citation>
    <scope>NUCLEOTIDE SEQUENCE</scope>
</reference>
<organism evidence="5">
    <name type="scientific">uncultured Chloroflexi bacterium HF0500_03M05</name>
    <dbReference type="NCBI Taxonomy" id="710737"/>
    <lineage>
        <taxon>Bacteria</taxon>
        <taxon>Bacillati</taxon>
        <taxon>Chloroflexota</taxon>
        <taxon>environmental samples</taxon>
    </lineage>
</organism>
<evidence type="ECO:0000256" key="3">
    <source>
        <dbReference type="ARBA" id="ARBA00022842"/>
    </source>
</evidence>
<feature type="domain" description="Mandelate racemase/muconate lactonizing enzyme C-terminal" evidence="4">
    <location>
        <begin position="145"/>
        <end position="242"/>
    </location>
</feature>
<accession>E0XY77</accession>
<dbReference type="SFLD" id="SFLDG00179">
    <property type="entry name" value="mandelate_racemase"/>
    <property type="match status" value="1"/>
</dbReference>
<dbReference type="Gene3D" id="3.30.390.10">
    <property type="entry name" value="Enolase-like, N-terminal domain"/>
    <property type="match status" value="1"/>
</dbReference>
<name>E0XY77_9CHLR</name>
<keyword evidence="2" id="KW-0479">Metal-binding</keyword>
<protein>
    <submittedName>
        <fullName evidence="5">L-alanine-dl-glutamate epimerase and related enzymes of enolase superfamily</fullName>
    </submittedName>
</protein>
<dbReference type="InterPro" id="IPR029017">
    <property type="entry name" value="Enolase-like_N"/>
</dbReference>
<dbReference type="AlphaFoldDB" id="E0XY77"/>
<dbReference type="InterPro" id="IPR013341">
    <property type="entry name" value="Mandelate_racemase_N_dom"/>
</dbReference>
<dbReference type="InterPro" id="IPR046945">
    <property type="entry name" value="RHMD-like"/>
</dbReference>
<sequence>MKVTDLRTETYRWPRAKPVRNGRYIYTHAGLNVVKVYTDEGIVGIGFSGGVTETEDIGRNIAEYLKQVVVDQDPFDTERIWDDMWQPKLVGRRGITTRVISAIDMALWDIKGKACELPLYKMLGGYTDRVPVYIAGGYYEDDKGLDELAVEMKDSVLMGARAIKMKIGGAPINEDVERVRVVRDTVGDEIKLMVDANCAYRYYEAIDIATKIEKYNISWFEEPVNPDDYKGYKMMAQATSIPVATGENEYTRYGFRDLIENRCAAILQPDALVMGGITEFMKVAAMAQAHDLPIAPHGNQDVHVHLVAAIPNGLTTEYYSGSTDPMWGKTFKETLIVDNGYLHPPNRPGLGIELNEDALISHRVA</sequence>
<evidence type="ECO:0000259" key="4">
    <source>
        <dbReference type="SMART" id="SM00922"/>
    </source>
</evidence>
<dbReference type="Pfam" id="PF13378">
    <property type="entry name" value="MR_MLE_C"/>
    <property type="match status" value="1"/>
</dbReference>
<evidence type="ECO:0000256" key="1">
    <source>
        <dbReference type="ARBA" id="ARBA00001946"/>
    </source>
</evidence>
<dbReference type="GO" id="GO:0016052">
    <property type="term" value="P:carbohydrate catabolic process"/>
    <property type="evidence" value="ECO:0007669"/>
    <property type="project" value="TreeGrafter"/>
</dbReference>
<dbReference type="SUPFAM" id="SSF54826">
    <property type="entry name" value="Enolase N-terminal domain-like"/>
    <property type="match status" value="1"/>
</dbReference>
<dbReference type="GO" id="GO:0016836">
    <property type="term" value="F:hydro-lyase activity"/>
    <property type="evidence" value="ECO:0007669"/>
    <property type="project" value="TreeGrafter"/>
</dbReference>
<dbReference type="PANTHER" id="PTHR13794:SF58">
    <property type="entry name" value="MITOCHONDRIAL ENOLASE SUPERFAMILY MEMBER 1"/>
    <property type="match status" value="1"/>
</dbReference>
<proteinExistence type="predicted"/>
<evidence type="ECO:0000256" key="2">
    <source>
        <dbReference type="ARBA" id="ARBA00022723"/>
    </source>
</evidence>
<dbReference type="SUPFAM" id="SSF51604">
    <property type="entry name" value="Enolase C-terminal domain-like"/>
    <property type="match status" value="1"/>
</dbReference>
<dbReference type="InterPro" id="IPR029065">
    <property type="entry name" value="Enolase_C-like"/>
</dbReference>
<dbReference type="PANTHER" id="PTHR13794">
    <property type="entry name" value="ENOLASE SUPERFAMILY, MANDELATE RACEMASE"/>
    <property type="match status" value="1"/>
</dbReference>
<keyword evidence="3" id="KW-0460">Magnesium</keyword>
<evidence type="ECO:0000313" key="5">
    <source>
        <dbReference type="EMBL" id="ADI19368.1"/>
    </source>
</evidence>
<dbReference type="Gene3D" id="3.20.20.120">
    <property type="entry name" value="Enolase-like C-terminal domain"/>
    <property type="match status" value="1"/>
</dbReference>